<dbReference type="InterPro" id="IPR039424">
    <property type="entry name" value="SBP_5"/>
</dbReference>
<dbReference type="InterPro" id="IPR000914">
    <property type="entry name" value="SBP_5_dom"/>
</dbReference>
<evidence type="ECO:0000259" key="5">
    <source>
        <dbReference type="Pfam" id="PF00496"/>
    </source>
</evidence>
<gene>
    <name evidence="6" type="ORF">OFW50_01445</name>
</gene>
<evidence type="ECO:0000313" key="7">
    <source>
        <dbReference type="Proteomes" id="UP001164790"/>
    </source>
</evidence>
<keyword evidence="3" id="KW-0813">Transport</keyword>
<dbReference type="Gene3D" id="3.10.105.10">
    <property type="entry name" value="Dipeptide-binding Protein, Domain 3"/>
    <property type="match status" value="1"/>
</dbReference>
<name>A0ABY6H9D4_9LACO</name>
<keyword evidence="4" id="KW-0732">Signal</keyword>
<dbReference type="EMBL" id="CP107523">
    <property type="protein sequence ID" value="UYN57793.1"/>
    <property type="molecule type" value="Genomic_DNA"/>
</dbReference>
<dbReference type="Proteomes" id="UP001164790">
    <property type="component" value="Chromosome"/>
</dbReference>
<organism evidence="6 7">
    <name type="scientific">Lacticaseibacillus chiayiensis</name>
    <dbReference type="NCBI Taxonomy" id="2100821"/>
    <lineage>
        <taxon>Bacteria</taxon>
        <taxon>Bacillati</taxon>
        <taxon>Bacillota</taxon>
        <taxon>Bacilli</taxon>
        <taxon>Lactobacillales</taxon>
        <taxon>Lactobacillaceae</taxon>
        <taxon>Lacticaseibacillus</taxon>
    </lineage>
</organism>
<dbReference type="PANTHER" id="PTHR30290:SF10">
    <property type="entry name" value="PERIPLASMIC OLIGOPEPTIDE-BINDING PROTEIN-RELATED"/>
    <property type="match status" value="1"/>
</dbReference>
<proteinExistence type="inferred from homology"/>
<reference evidence="6" key="1">
    <citation type="submission" date="2022-10" db="EMBL/GenBank/DDBJ databases">
        <title>Comparative genomic analysis and in-vitro probiotic properties of the potential probiotic L. chiayiensis AACE 3.</title>
        <authorList>
            <person name="Kang X."/>
        </authorList>
    </citation>
    <scope>NUCLEOTIDE SEQUENCE</scope>
    <source>
        <strain evidence="6">AACE 3</strain>
    </source>
</reference>
<dbReference type="Gene3D" id="3.40.190.10">
    <property type="entry name" value="Periplasmic binding protein-like II"/>
    <property type="match status" value="1"/>
</dbReference>
<comment type="similarity">
    <text evidence="2">Belongs to the bacterial solute-binding protein 5 family.</text>
</comment>
<dbReference type="SUPFAM" id="SSF53850">
    <property type="entry name" value="Periplasmic binding protein-like II"/>
    <property type="match status" value="1"/>
</dbReference>
<evidence type="ECO:0000256" key="4">
    <source>
        <dbReference type="ARBA" id="ARBA00022729"/>
    </source>
</evidence>
<dbReference type="RefSeq" id="WP_263932688.1">
    <property type="nucleotide sequence ID" value="NZ_CP107523.1"/>
</dbReference>
<dbReference type="Pfam" id="PF00496">
    <property type="entry name" value="SBP_bac_5"/>
    <property type="match status" value="1"/>
</dbReference>
<comment type="subcellular location">
    <subcellularLocation>
        <location evidence="1">Cell envelope</location>
    </subcellularLocation>
</comment>
<sequence>MLYYFICQLDRADRKVRQAFSMMVNRTALTKNVLKDGSKPALGFIPIGLYTNQKTGADFAKTTQVKSAVAYDKTKAKKLFAEGMKESGQSQLNLTLLADDTDVSKQVAEYLQGAFEDLPHVKVTIKSIPKAQRLQAMNSGNYDMVVTGWQSIFADAYNFLDVWISDSSYNSSGYKDAKLDQLLSETETKYGNDPQKRWTMLQDAEKILMKDQGTLPLYQADNLQLLRSNVKGLSFNPNGTPYDFKTAYLK</sequence>
<accession>A0ABY6H9D4</accession>
<evidence type="ECO:0000256" key="3">
    <source>
        <dbReference type="ARBA" id="ARBA00022448"/>
    </source>
</evidence>
<dbReference type="PANTHER" id="PTHR30290">
    <property type="entry name" value="PERIPLASMIC BINDING COMPONENT OF ABC TRANSPORTER"/>
    <property type="match status" value="1"/>
</dbReference>
<evidence type="ECO:0000256" key="2">
    <source>
        <dbReference type="ARBA" id="ARBA00005695"/>
    </source>
</evidence>
<evidence type="ECO:0000313" key="6">
    <source>
        <dbReference type="EMBL" id="UYN57793.1"/>
    </source>
</evidence>
<keyword evidence="7" id="KW-1185">Reference proteome</keyword>
<evidence type="ECO:0000256" key="1">
    <source>
        <dbReference type="ARBA" id="ARBA00004196"/>
    </source>
</evidence>
<protein>
    <submittedName>
        <fullName evidence="6">ABC transporter substrate-binding protein</fullName>
    </submittedName>
</protein>
<feature type="domain" description="Solute-binding protein family 5" evidence="5">
    <location>
        <begin position="12"/>
        <end position="169"/>
    </location>
</feature>